<feature type="signal peptide" evidence="1">
    <location>
        <begin position="1"/>
        <end position="19"/>
    </location>
</feature>
<dbReference type="InterPro" id="IPR009739">
    <property type="entry name" value="LprI-like_N"/>
</dbReference>
<dbReference type="Pfam" id="PF07007">
    <property type="entry name" value="LprI"/>
    <property type="match status" value="1"/>
</dbReference>
<organism evidence="3 4">
    <name type="scientific">Achromobacter deleyi</name>
    <dbReference type="NCBI Taxonomy" id="1353891"/>
    <lineage>
        <taxon>Bacteria</taxon>
        <taxon>Pseudomonadati</taxon>
        <taxon>Pseudomonadota</taxon>
        <taxon>Betaproteobacteria</taxon>
        <taxon>Burkholderiales</taxon>
        <taxon>Alcaligenaceae</taxon>
        <taxon>Achromobacter</taxon>
    </lineage>
</organism>
<evidence type="ECO:0000313" key="3">
    <source>
        <dbReference type="EMBL" id="CAB3717811.1"/>
    </source>
</evidence>
<reference evidence="3 4" key="1">
    <citation type="submission" date="2020-04" db="EMBL/GenBank/DDBJ databases">
        <authorList>
            <person name="De Canck E."/>
        </authorList>
    </citation>
    <scope>NUCLEOTIDE SEQUENCE [LARGE SCALE GENOMIC DNA]</scope>
    <source>
        <strain evidence="3 4">LMG 3458</strain>
    </source>
</reference>
<evidence type="ECO:0000256" key="1">
    <source>
        <dbReference type="SAM" id="SignalP"/>
    </source>
</evidence>
<feature type="domain" description="Lysozyme inhibitor LprI-like N-terminal" evidence="2">
    <location>
        <begin position="41"/>
        <end position="122"/>
    </location>
</feature>
<protein>
    <recommendedName>
        <fullName evidence="2">Lysozyme inhibitor LprI-like N-terminal domain-containing protein</fullName>
    </recommendedName>
</protein>
<dbReference type="EMBL" id="CADIJO010000012">
    <property type="protein sequence ID" value="CAB3717811.1"/>
    <property type="molecule type" value="Genomic_DNA"/>
</dbReference>
<dbReference type="Proteomes" id="UP000494111">
    <property type="component" value="Unassembled WGS sequence"/>
</dbReference>
<dbReference type="Gene3D" id="1.20.1270.180">
    <property type="match status" value="1"/>
</dbReference>
<gene>
    <name evidence="3" type="ORF">LMG3458_03687</name>
</gene>
<name>A0A6S7A914_9BURK</name>
<feature type="chain" id="PRO_5028897596" description="Lysozyme inhibitor LprI-like N-terminal domain-containing protein" evidence="1">
    <location>
        <begin position="20"/>
        <end position="128"/>
    </location>
</feature>
<evidence type="ECO:0000313" key="4">
    <source>
        <dbReference type="Proteomes" id="UP000494111"/>
    </source>
</evidence>
<keyword evidence="1" id="KW-0732">Signal</keyword>
<proteinExistence type="predicted"/>
<accession>A0A6S7A914</accession>
<sequence>MIRHAFALTLMLSPALALAAPPDYMDQYDRCLKDAGAVNNGTVEACSSAVSSAAKREINAQYAKVHARLATEFPDDAVKLEEAQKAWLVYRNGHCSLAGAHVGSPMYGYCPMLLNANRASELRELAGD</sequence>
<dbReference type="AlphaFoldDB" id="A0A6S7A914"/>
<evidence type="ECO:0000259" key="2">
    <source>
        <dbReference type="Pfam" id="PF07007"/>
    </source>
</evidence>